<evidence type="ECO:0000313" key="3">
    <source>
        <dbReference type="Proteomes" id="UP000320876"/>
    </source>
</evidence>
<evidence type="ECO:0000259" key="1">
    <source>
        <dbReference type="PROSITE" id="PS50075"/>
    </source>
</evidence>
<comment type="caution">
    <text evidence="2">The sequence shown here is derived from an EMBL/GenBank/DDBJ whole genome shotgun (WGS) entry which is preliminary data.</text>
</comment>
<dbReference type="Pfam" id="PF00550">
    <property type="entry name" value="PP-binding"/>
    <property type="match status" value="1"/>
</dbReference>
<organism evidence="2 3">
    <name type="scientific">Amycolatopsis cihanbeyliensis</name>
    <dbReference type="NCBI Taxonomy" id="1128664"/>
    <lineage>
        <taxon>Bacteria</taxon>
        <taxon>Bacillati</taxon>
        <taxon>Actinomycetota</taxon>
        <taxon>Actinomycetes</taxon>
        <taxon>Pseudonocardiales</taxon>
        <taxon>Pseudonocardiaceae</taxon>
        <taxon>Amycolatopsis</taxon>
    </lineage>
</organism>
<dbReference type="Gene3D" id="1.10.1200.10">
    <property type="entry name" value="ACP-like"/>
    <property type="match status" value="1"/>
</dbReference>
<proteinExistence type="predicted"/>
<evidence type="ECO:0000313" key="2">
    <source>
        <dbReference type="EMBL" id="TQJ00514.1"/>
    </source>
</evidence>
<dbReference type="SUPFAM" id="SSF47336">
    <property type="entry name" value="ACP-like"/>
    <property type="match status" value="1"/>
</dbReference>
<dbReference type="EMBL" id="VFML01000001">
    <property type="protein sequence ID" value="TQJ00514.1"/>
    <property type="molecule type" value="Genomic_DNA"/>
</dbReference>
<dbReference type="InterPro" id="IPR036736">
    <property type="entry name" value="ACP-like_sf"/>
</dbReference>
<dbReference type="PROSITE" id="PS50075">
    <property type="entry name" value="CARRIER"/>
    <property type="match status" value="1"/>
</dbReference>
<name>A0A542DBS0_AMYCI</name>
<feature type="domain" description="Carrier" evidence="1">
    <location>
        <begin position="3"/>
        <end position="81"/>
    </location>
</feature>
<sequence>MRTFTFADLQDALDASLGAGNAIPLYEHNLDTTYDELGVDSLTLYELVTRIQDNFAVAVTDDQVDQMTTPRRTLDTVNARLADGAETTA</sequence>
<dbReference type="AlphaFoldDB" id="A0A542DBS0"/>
<gene>
    <name evidence="2" type="ORF">FB471_0140</name>
</gene>
<reference evidence="2 3" key="1">
    <citation type="submission" date="2019-06" db="EMBL/GenBank/DDBJ databases">
        <title>Sequencing the genomes of 1000 actinobacteria strains.</title>
        <authorList>
            <person name="Klenk H.-P."/>
        </authorList>
    </citation>
    <scope>NUCLEOTIDE SEQUENCE [LARGE SCALE GENOMIC DNA]</scope>
    <source>
        <strain evidence="2 3">DSM 45679</strain>
    </source>
</reference>
<dbReference type="InterPro" id="IPR009081">
    <property type="entry name" value="PP-bd_ACP"/>
</dbReference>
<dbReference type="Proteomes" id="UP000320876">
    <property type="component" value="Unassembled WGS sequence"/>
</dbReference>
<keyword evidence="3" id="KW-1185">Reference proteome</keyword>
<protein>
    <submittedName>
        <fullName evidence="2">Act minimal PKS acyl carrier protein</fullName>
    </submittedName>
</protein>
<accession>A0A542DBS0</accession>